<dbReference type="Proteomes" id="UP000240708">
    <property type="component" value="Unassembled WGS sequence"/>
</dbReference>
<dbReference type="PANTHER" id="PTHR43861">
    <property type="entry name" value="TRANS-ACONITATE 2-METHYLTRANSFERASE-RELATED"/>
    <property type="match status" value="1"/>
</dbReference>
<protein>
    <submittedName>
        <fullName evidence="2">Methyltransferase family protein</fullName>
    </submittedName>
</protein>
<dbReference type="GO" id="GO:0032259">
    <property type="term" value="P:methylation"/>
    <property type="evidence" value="ECO:0007669"/>
    <property type="project" value="UniProtKB-KW"/>
</dbReference>
<keyword evidence="2" id="KW-0808">Transferase</keyword>
<dbReference type="InterPro" id="IPR013216">
    <property type="entry name" value="Methyltransf_11"/>
</dbReference>
<feature type="domain" description="Methyltransferase type 11" evidence="1">
    <location>
        <begin position="53"/>
        <end position="150"/>
    </location>
</feature>
<keyword evidence="3" id="KW-1185">Reference proteome</keyword>
<name>A0A2P8E460_9BACT</name>
<keyword evidence="2" id="KW-0489">Methyltransferase</keyword>
<dbReference type="Pfam" id="PF08241">
    <property type="entry name" value="Methyltransf_11"/>
    <property type="match status" value="1"/>
</dbReference>
<dbReference type="Gene3D" id="3.40.50.150">
    <property type="entry name" value="Vaccinia Virus protein VP39"/>
    <property type="match status" value="1"/>
</dbReference>
<sequence>MLFSKIAMNQDPSEKKYIHGYTATEQERLREQALVIERPIYDFIDFSNVTNLLEIGSGVGAQTEILLRRFPHLQITGVEYEARQIKKAQENMEALGFGTEKVRFIQQDATALNLDKTFDGAFICWVLEHIADPVRVLKSMKPFLKSGAMVSITEVLNSSFYTYPCLPEVMDYWDIYNNYQISIGGDPHVGAKLGNLLHEAGYRNIDLRSGGFHLDSRTNQEKNTVFTYWKNLMGSGASSLIQDGLITDSQFKAMQKGMDSLRAMKDSVFYYRFIQATAYA</sequence>
<gene>
    <name evidence="2" type="ORF">CLV48_1057</name>
</gene>
<dbReference type="EMBL" id="PYGF01000005">
    <property type="protein sequence ID" value="PSL04268.1"/>
    <property type="molecule type" value="Genomic_DNA"/>
</dbReference>
<dbReference type="SUPFAM" id="SSF53335">
    <property type="entry name" value="S-adenosyl-L-methionine-dependent methyltransferases"/>
    <property type="match status" value="1"/>
</dbReference>
<dbReference type="GO" id="GO:0008757">
    <property type="term" value="F:S-adenosylmethionine-dependent methyltransferase activity"/>
    <property type="evidence" value="ECO:0007669"/>
    <property type="project" value="InterPro"/>
</dbReference>
<dbReference type="AlphaFoldDB" id="A0A2P8E460"/>
<comment type="caution">
    <text evidence="2">The sequence shown here is derived from an EMBL/GenBank/DDBJ whole genome shotgun (WGS) entry which is preliminary data.</text>
</comment>
<evidence type="ECO:0000259" key="1">
    <source>
        <dbReference type="Pfam" id="PF08241"/>
    </source>
</evidence>
<reference evidence="2 3" key="1">
    <citation type="submission" date="2018-03" db="EMBL/GenBank/DDBJ databases">
        <title>Genomic Encyclopedia of Archaeal and Bacterial Type Strains, Phase II (KMG-II): from individual species to whole genera.</title>
        <authorList>
            <person name="Goeker M."/>
        </authorList>
    </citation>
    <scope>NUCLEOTIDE SEQUENCE [LARGE SCALE GENOMIC DNA]</scope>
    <source>
        <strain evidence="2 3">DSM 28057</strain>
    </source>
</reference>
<dbReference type="InterPro" id="IPR029063">
    <property type="entry name" value="SAM-dependent_MTases_sf"/>
</dbReference>
<evidence type="ECO:0000313" key="2">
    <source>
        <dbReference type="EMBL" id="PSL04268.1"/>
    </source>
</evidence>
<evidence type="ECO:0000313" key="3">
    <source>
        <dbReference type="Proteomes" id="UP000240708"/>
    </source>
</evidence>
<proteinExistence type="predicted"/>
<dbReference type="PANTHER" id="PTHR43861:SF1">
    <property type="entry name" value="TRANS-ACONITATE 2-METHYLTRANSFERASE"/>
    <property type="match status" value="1"/>
</dbReference>
<dbReference type="CDD" id="cd02440">
    <property type="entry name" value="AdoMet_MTases"/>
    <property type="match status" value="1"/>
</dbReference>
<accession>A0A2P8E460</accession>
<organism evidence="2 3">
    <name type="scientific">Cecembia rubra</name>
    <dbReference type="NCBI Taxonomy" id="1485585"/>
    <lineage>
        <taxon>Bacteria</taxon>
        <taxon>Pseudomonadati</taxon>
        <taxon>Bacteroidota</taxon>
        <taxon>Cytophagia</taxon>
        <taxon>Cytophagales</taxon>
        <taxon>Cyclobacteriaceae</taxon>
        <taxon>Cecembia</taxon>
    </lineage>
</organism>